<evidence type="ECO:0000313" key="1">
    <source>
        <dbReference type="EMBL" id="SDQ02531.1"/>
    </source>
</evidence>
<dbReference type="EMBL" id="FNJW01000002">
    <property type="protein sequence ID" value="SDQ02531.1"/>
    <property type="molecule type" value="Genomic_DNA"/>
</dbReference>
<dbReference type="Proteomes" id="UP000199481">
    <property type="component" value="Unassembled WGS sequence"/>
</dbReference>
<evidence type="ECO:0000313" key="2">
    <source>
        <dbReference type="Proteomes" id="UP000199481"/>
    </source>
</evidence>
<gene>
    <name evidence="1" type="ORF">SAMN04487752_0037</name>
</gene>
<dbReference type="RefSeq" id="WP_007725789.1">
    <property type="nucleotide sequence ID" value="NZ_FNJW01000002.1"/>
</dbReference>
<reference evidence="2" key="1">
    <citation type="submission" date="2016-10" db="EMBL/GenBank/DDBJ databases">
        <authorList>
            <person name="Varghese N."/>
            <person name="Submissions S."/>
        </authorList>
    </citation>
    <scope>NUCLEOTIDE SEQUENCE [LARGE SCALE GENOMIC DNA]</scope>
    <source>
        <strain evidence="2">MPL-11</strain>
    </source>
</reference>
<name>A0A1H0XI78_9LACT</name>
<proteinExistence type="predicted"/>
<accession>A0A1H0XI78</accession>
<keyword evidence="2" id="KW-1185">Reference proteome</keyword>
<dbReference type="AlphaFoldDB" id="A0A1H0XI78"/>
<sequence length="86" mass="10056">MARIDIKNISDSLKHLLENEAAERNIPLNKLTTEIFEDYTKHRYSFESEKQFTNAMNHVAIAMNKNTEILEKYIESNAKLIDILTE</sequence>
<protein>
    <submittedName>
        <fullName evidence="1">Uncharacterized protein</fullName>
    </submittedName>
</protein>
<organism evidence="1 2">
    <name type="scientific">Carnobacterium viridans</name>
    <dbReference type="NCBI Taxonomy" id="174587"/>
    <lineage>
        <taxon>Bacteria</taxon>
        <taxon>Bacillati</taxon>
        <taxon>Bacillota</taxon>
        <taxon>Bacilli</taxon>
        <taxon>Lactobacillales</taxon>
        <taxon>Carnobacteriaceae</taxon>
        <taxon>Carnobacterium</taxon>
    </lineage>
</organism>
<dbReference type="OrthoDB" id="3171075at2"/>